<comment type="caution">
    <text evidence="2">The sequence shown here is derived from an EMBL/GenBank/DDBJ whole genome shotgun (WGS) entry which is preliminary data.</text>
</comment>
<dbReference type="Proteomes" id="UP000054843">
    <property type="component" value="Unassembled WGS sequence"/>
</dbReference>
<evidence type="ECO:0000313" key="3">
    <source>
        <dbReference type="EMBL" id="KRZ72907.1"/>
    </source>
</evidence>
<organism evidence="2 4">
    <name type="scientific">Trichinella papuae</name>
    <dbReference type="NCBI Taxonomy" id="268474"/>
    <lineage>
        <taxon>Eukaryota</taxon>
        <taxon>Metazoa</taxon>
        <taxon>Ecdysozoa</taxon>
        <taxon>Nematoda</taxon>
        <taxon>Enoplea</taxon>
        <taxon>Dorylaimia</taxon>
        <taxon>Trichinellida</taxon>
        <taxon>Trichinellidae</taxon>
        <taxon>Trichinella</taxon>
    </lineage>
</organism>
<evidence type="ECO:0000313" key="4">
    <source>
        <dbReference type="Proteomes" id="UP000054843"/>
    </source>
</evidence>
<feature type="region of interest" description="Disordered" evidence="1">
    <location>
        <begin position="99"/>
        <end position="118"/>
    </location>
</feature>
<dbReference type="AlphaFoldDB" id="A0A0V1M6R3"/>
<reference evidence="2 4" key="1">
    <citation type="submission" date="2015-01" db="EMBL/GenBank/DDBJ databases">
        <title>Evolution of Trichinella species and genotypes.</title>
        <authorList>
            <person name="Korhonen P.K."/>
            <person name="Edoardo P."/>
            <person name="Giuseppe L.R."/>
            <person name="Gasser R.B."/>
        </authorList>
    </citation>
    <scope>NUCLEOTIDE SEQUENCE [LARGE SCALE GENOMIC DNA]</scope>
    <source>
        <strain evidence="2">ISS1980</strain>
    </source>
</reference>
<evidence type="ECO:0000256" key="1">
    <source>
        <dbReference type="SAM" id="MobiDB-lite"/>
    </source>
</evidence>
<dbReference type="EMBL" id="JYDO01000198">
    <property type="protein sequence ID" value="KRZ67391.1"/>
    <property type="molecule type" value="Genomic_DNA"/>
</dbReference>
<keyword evidence="4" id="KW-1185">Reference proteome</keyword>
<dbReference type="EMBL" id="JYDO01000071">
    <property type="protein sequence ID" value="KRZ72907.1"/>
    <property type="molecule type" value="Genomic_DNA"/>
</dbReference>
<protein>
    <submittedName>
        <fullName evidence="2">Uncharacterized protein</fullName>
    </submittedName>
</protein>
<evidence type="ECO:0000313" key="2">
    <source>
        <dbReference type="EMBL" id="KRZ67391.1"/>
    </source>
</evidence>
<gene>
    <name evidence="3" type="ORF">T10_3334</name>
    <name evidence="2" type="ORF">T10_5631</name>
</gene>
<name>A0A0V1M6R3_9BILA</name>
<sequence length="118" mass="12995">MKQPRDLVWATSLAGLQKSAYLQKRNKNGKLPSLNKFTKSRNLLHVRIDRERALNRPSPELTAKYPPLKNKGKCEETSLAELGMQNATFPFTCGKTLSSHASKGGVTTVSPISSARKA</sequence>
<proteinExistence type="predicted"/>
<accession>A0A0V1M6R3</accession>